<proteinExistence type="predicted"/>
<feature type="signal peptide" evidence="1">
    <location>
        <begin position="1"/>
        <end position="18"/>
    </location>
</feature>
<evidence type="ECO:0000256" key="1">
    <source>
        <dbReference type="SAM" id="SignalP"/>
    </source>
</evidence>
<organism evidence="2 3">
    <name type="scientific">Marinomonas fungiae</name>
    <dbReference type="NCBI Taxonomy" id="1137284"/>
    <lineage>
        <taxon>Bacteria</taxon>
        <taxon>Pseudomonadati</taxon>
        <taxon>Pseudomonadota</taxon>
        <taxon>Gammaproteobacteria</taxon>
        <taxon>Oceanospirillales</taxon>
        <taxon>Oceanospirillaceae</taxon>
        <taxon>Marinomonas</taxon>
    </lineage>
</organism>
<evidence type="ECO:0000313" key="2">
    <source>
        <dbReference type="EMBL" id="CUB06971.1"/>
    </source>
</evidence>
<reference evidence="3" key="1">
    <citation type="submission" date="2015-08" db="EMBL/GenBank/DDBJ databases">
        <authorList>
            <person name="Varghese N."/>
        </authorList>
    </citation>
    <scope>NUCLEOTIDE SEQUENCE [LARGE SCALE GENOMIC DNA]</scope>
    <source>
        <strain evidence="3">JCM 18476</strain>
    </source>
</reference>
<feature type="chain" id="PRO_5005505666" evidence="1">
    <location>
        <begin position="19"/>
        <end position="85"/>
    </location>
</feature>
<dbReference type="Proteomes" id="UP000182769">
    <property type="component" value="Unassembled WGS sequence"/>
</dbReference>
<evidence type="ECO:0000313" key="3">
    <source>
        <dbReference type="Proteomes" id="UP000182769"/>
    </source>
</evidence>
<dbReference type="AlphaFoldDB" id="A0A0K6IV23"/>
<keyword evidence="3" id="KW-1185">Reference proteome</keyword>
<protein>
    <submittedName>
        <fullName evidence="2">Uncharacterized protein</fullName>
    </submittedName>
</protein>
<sequence>MILKFVLTSHKFPSSSFAVPCLTSLAFSSSQLTLSLGCFVFSPDLVRADFYLNGLWHDFSLIGAIEGAEDDLRALIGGAKGSTHE</sequence>
<gene>
    <name evidence="2" type="ORF">Ga0061065_1282</name>
</gene>
<accession>A0A0K6IV23</accession>
<name>A0A0K6IV23_9GAMM</name>
<keyword evidence="1" id="KW-0732">Signal</keyword>
<dbReference type="EMBL" id="CYHG01000028">
    <property type="protein sequence ID" value="CUB06971.1"/>
    <property type="molecule type" value="Genomic_DNA"/>
</dbReference>